<name>A0ABY5GSM6_9GAMM</name>
<dbReference type="InterPro" id="IPR006464">
    <property type="entry name" value="AcTrfase_RimI/Ard1"/>
</dbReference>
<dbReference type="InterPro" id="IPR050680">
    <property type="entry name" value="YpeA/RimI_acetyltransf"/>
</dbReference>
<dbReference type="Pfam" id="PF00583">
    <property type="entry name" value="Acetyltransf_1"/>
    <property type="match status" value="1"/>
</dbReference>
<dbReference type="Gene3D" id="3.40.630.30">
    <property type="match status" value="1"/>
</dbReference>
<dbReference type="GO" id="GO:0005840">
    <property type="term" value="C:ribosome"/>
    <property type="evidence" value="ECO:0007669"/>
    <property type="project" value="UniProtKB-KW"/>
</dbReference>
<dbReference type="PANTHER" id="PTHR43420">
    <property type="entry name" value="ACETYLTRANSFERASE"/>
    <property type="match status" value="1"/>
</dbReference>
<dbReference type="EMBL" id="CP073344">
    <property type="protein sequence ID" value="UTW02955.1"/>
    <property type="molecule type" value="Genomic_DNA"/>
</dbReference>
<dbReference type="Proteomes" id="UP001059950">
    <property type="component" value="Chromosome"/>
</dbReference>
<keyword evidence="6" id="KW-0687">Ribonucleoprotein</keyword>
<evidence type="ECO:0000256" key="3">
    <source>
        <dbReference type="ARBA" id="ARBA00022679"/>
    </source>
</evidence>
<reference evidence="6" key="1">
    <citation type="submission" date="2021-04" db="EMBL/GenBank/DDBJ databases">
        <title>Oceanospirillales bacteria with DddD are important DMSP degraders in coastal seawater.</title>
        <authorList>
            <person name="Liu J."/>
        </authorList>
    </citation>
    <scope>NUCLEOTIDE SEQUENCE</scope>
    <source>
        <strain evidence="6">GY6</strain>
    </source>
</reference>
<evidence type="ECO:0000313" key="6">
    <source>
        <dbReference type="EMBL" id="UTW02955.1"/>
    </source>
</evidence>
<keyword evidence="7" id="KW-1185">Reference proteome</keyword>
<protein>
    <submittedName>
        <fullName evidence="6">Ribosomal protein S18-alanine N-acetyltransferase</fullName>
    </submittedName>
</protein>
<gene>
    <name evidence="6" type="primary">rimI</name>
    <name evidence="6" type="ORF">KDX31_16740</name>
</gene>
<evidence type="ECO:0000313" key="7">
    <source>
        <dbReference type="Proteomes" id="UP001059950"/>
    </source>
</evidence>
<keyword evidence="3" id="KW-0808">Transferase</keyword>
<dbReference type="PROSITE" id="PS51186">
    <property type="entry name" value="GNAT"/>
    <property type="match status" value="1"/>
</dbReference>
<dbReference type="PANTHER" id="PTHR43420:SF44">
    <property type="entry name" value="ACETYLTRANSFERASE YPEA"/>
    <property type="match status" value="1"/>
</dbReference>
<organism evidence="6 7">
    <name type="scientific">Amphritea atlantica</name>
    <dbReference type="NCBI Taxonomy" id="355243"/>
    <lineage>
        <taxon>Bacteria</taxon>
        <taxon>Pseudomonadati</taxon>
        <taxon>Pseudomonadota</taxon>
        <taxon>Gammaproteobacteria</taxon>
        <taxon>Oceanospirillales</taxon>
        <taxon>Oceanospirillaceae</taxon>
        <taxon>Amphritea</taxon>
    </lineage>
</organism>
<keyword evidence="4" id="KW-0012">Acyltransferase</keyword>
<evidence type="ECO:0000256" key="1">
    <source>
        <dbReference type="ARBA" id="ARBA00005395"/>
    </source>
</evidence>
<evidence type="ECO:0000256" key="4">
    <source>
        <dbReference type="ARBA" id="ARBA00023315"/>
    </source>
</evidence>
<sequence>MSSNLLRPLTAAELPQLSELEACCFTPPWSDAQLLSYLSGERYLCYGIWQAERLNGFALLSTVLDEAELLQIGVRPECRGQGLASELMHYVHEQLQRCGVNRNMLEVRSSNDAARKLYRRLGYQQDGIRKGYYPTDNGSEDAILMSCNNLILLSER</sequence>
<proteinExistence type="inferred from homology"/>
<accession>A0ABY5GSM6</accession>
<dbReference type="CDD" id="cd04301">
    <property type="entry name" value="NAT_SF"/>
    <property type="match status" value="1"/>
</dbReference>
<dbReference type="InterPro" id="IPR016181">
    <property type="entry name" value="Acyl_CoA_acyltransferase"/>
</dbReference>
<dbReference type="SUPFAM" id="SSF55729">
    <property type="entry name" value="Acyl-CoA N-acyltransferases (Nat)"/>
    <property type="match status" value="1"/>
</dbReference>
<keyword evidence="2" id="KW-0963">Cytoplasm</keyword>
<evidence type="ECO:0000259" key="5">
    <source>
        <dbReference type="PROSITE" id="PS51186"/>
    </source>
</evidence>
<feature type="domain" description="N-acetyltransferase" evidence="5">
    <location>
        <begin position="4"/>
        <end position="150"/>
    </location>
</feature>
<dbReference type="NCBIfam" id="TIGR01575">
    <property type="entry name" value="rimI"/>
    <property type="match status" value="1"/>
</dbReference>
<dbReference type="InterPro" id="IPR000182">
    <property type="entry name" value="GNAT_dom"/>
</dbReference>
<evidence type="ECO:0000256" key="2">
    <source>
        <dbReference type="ARBA" id="ARBA00022490"/>
    </source>
</evidence>
<comment type="similarity">
    <text evidence="1">Belongs to the acetyltransferase family. RimI subfamily.</text>
</comment>
<keyword evidence="6" id="KW-0689">Ribosomal protein</keyword>